<proteinExistence type="predicted"/>
<sequence length="271" mass="31875">MMKNFLPRLISFVVIFFLSNQVYSQNLMFVYDYTYKPDSLSENSEKEPMFLWINNKQSTFASYERLTTDSLYVHDKNTDFTKGKIFWKINKSLSSGEITETQYSYPVMYSFPDDIKLSWELINETKTSFGYTLYKAKTRFRGRIWEAWYCPKIPISDGPFKFKGLPGIIFEISDTRNAHSFSLIKLYKTNLDVSGLKSSLFIDKQQRISKKEYLKLKKIELDDPARGFKADVYSGKIVLKDRDPNEIIRGIEKKALEDRKKNNNPIELNQH</sequence>
<dbReference type="AlphaFoldDB" id="A0A1I5A671"/>
<name>A0A1I5A671_CHROL</name>
<accession>A0A1I5A671</accession>
<keyword evidence="2" id="KW-1185">Reference proteome</keyword>
<evidence type="ECO:0000313" key="2">
    <source>
        <dbReference type="Proteomes" id="UP000198769"/>
    </source>
</evidence>
<gene>
    <name evidence="1" type="ORF">SAMN05421594_3354</name>
</gene>
<dbReference type="OrthoDB" id="1440774at2"/>
<dbReference type="NCBIfam" id="TIGR01200">
    <property type="entry name" value="GLPGLI"/>
    <property type="match status" value="1"/>
</dbReference>
<protein>
    <submittedName>
        <fullName evidence="1">GLPGLI family protein</fullName>
    </submittedName>
</protein>
<dbReference type="Proteomes" id="UP000198769">
    <property type="component" value="Unassembled WGS sequence"/>
</dbReference>
<reference evidence="2" key="1">
    <citation type="submission" date="2016-10" db="EMBL/GenBank/DDBJ databases">
        <authorList>
            <person name="Varghese N."/>
            <person name="Submissions S."/>
        </authorList>
    </citation>
    <scope>NUCLEOTIDE SEQUENCE [LARGE SCALE GENOMIC DNA]</scope>
    <source>
        <strain evidence="2">DSM 25575</strain>
    </source>
</reference>
<dbReference type="InterPro" id="IPR005901">
    <property type="entry name" value="GLPGLI"/>
</dbReference>
<organism evidence="1 2">
    <name type="scientific">Chryseobacterium oleae</name>
    <dbReference type="NCBI Taxonomy" id="491207"/>
    <lineage>
        <taxon>Bacteria</taxon>
        <taxon>Pseudomonadati</taxon>
        <taxon>Bacteroidota</taxon>
        <taxon>Flavobacteriia</taxon>
        <taxon>Flavobacteriales</taxon>
        <taxon>Weeksellaceae</taxon>
        <taxon>Chryseobacterium group</taxon>
        <taxon>Chryseobacterium</taxon>
    </lineage>
</organism>
<dbReference type="Pfam" id="PF09697">
    <property type="entry name" value="Porph_ging"/>
    <property type="match status" value="1"/>
</dbReference>
<evidence type="ECO:0000313" key="1">
    <source>
        <dbReference type="EMBL" id="SFN57906.1"/>
    </source>
</evidence>
<dbReference type="EMBL" id="FOVD01000005">
    <property type="protein sequence ID" value="SFN57906.1"/>
    <property type="molecule type" value="Genomic_DNA"/>
</dbReference>
<dbReference type="RefSeq" id="WP_090025577.1">
    <property type="nucleotide sequence ID" value="NZ_FOVD01000005.1"/>
</dbReference>